<proteinExistence type="predicted"/>
<name>A0AAV3ADN6_PYXAD</name>
<dbReference type="Proteomes" id="UP001181693">
    <property type="component" value="Unassembled WGS sequence"/>
</dbReference>
<evidence type="ECO:0000313" key="2">
    <source>
        <dbReference type="Proteomes" id="UP001181693"/>
    </source>
</evidence>
<reference evidence="1" key="1">
    <citation type="thesis" date="2020" institute="ProQuest LLC" country="789 East Eisenhower Parkway, Ann Arbor, MI, USA">
        <title>Comparative Genomics and Chromosome Evolution.</title>
        <authorList>
            <person name="Mudd A.B."/>
        </authorList>
    </citation>
    <scope>NUCLEOTIDE SEQUENCE</scope>
    <source>
        <strain evidence="1">1538</strain>
        <tissue evidence="1">Blood</tissue>
    </source>
</reference>
<keyword evidence="2" id="KW-1185">Reference proteome</keyword>
<gene>
    <name evidence="1" type="ORF">GDO54_013525</name>
</gene>
<sequence length="34" mass="3208">MAATGSGGGRVSSGRDLCCVPDVADTLGAVAKQG</sequence>
<organism evidence="1 2">
    <name type="scientific">Pyxicephalus adspersus</name>
    <name type="common">African bullfrog</name>
    <dbReference type="NCBI Taxonomy" id="30357"/>
    <lineage>
        <taxon>Eukaryota</taxon>
        <taxon>Metazoa</taxon>
        <taxon>Chordata</taxon>
        <taxon>Craniata</taxon>
        <taxon>Vertebrata</taxon>
        <taxon>Euteleostomi</taxon>
        <taxon>Amphibia</taxon>
        <taxon>Batrachia</taxon>
        <taxon>Anura</taxon>
        <taxon>Neobatrachia</taxon>
        <taxon>Ranoidea</taxon>
        <taxon>Pyxicephalidae</taxon>
        <taxon>Pyxicephalinae</taxon>
        <taxon>Pyxicephalus</taxon>
    </lineage>
</organism>
<dbReference type="EMBL" id="DYDO01000006">
    <property type="protein sequence ID" value="DBA22506.1"/>
    <property type="molecule type" value="Genomic_DNA"/>
</dbReference>
<accession>A0AAV3ADN6</accession>
<protein>
    <submittedName>
        <fullName evidence="1">Uncharacterized protein</fullName>
    </submittedName>
</protein>
<evidence type="ECO:0000313" key="1">
    <source>
        <dbReference type="EMBL" id="DBA22506.1"/>
    </source>
</evidence>
<dbReference type="AlphaFoldDB" id="A0AAV3ADN6"/>
<comment type="caution">
    <text evidence="1">The sequence shown here is derived from an EMBL/GenBank/DDBJ whole genome shotgun (WGS) entry which is preliminary data.</text>
</comment>